<keyword evidence="4" id="KW-1185">Reference proteome</keyword>
<dbReference type="InterPro" id="IPR050553">
    <property type="entry name" value="Thioredoxin_ResA/DsbE_sf"/>
</dbReference>
<gene>
    <name evidence="3" type="ORF">U27_06778</name>
</gene>
<accession>A0A081C5D8</accession>
<dbReference type="PROSITE" id="PS00194">
    <property type="entry name" value="THIOREDOXIN_1"/>
    <property type="match status" value="1"/>
</dbReference>
<sequence length="188" mass="21011">MKRQKRFVLMSIVGILVSVLSVQSIFLLRASAEEDLFETLQIGRFEQPVDVPNFTLPVIGGGKADLTDYTGKLIFLNFWATWCPYCRTERGALQTTYEKYKDKGFLVLSVSIDRGDAETVRKFIEEHGITFPNLHDQMSAVASEFGVRGVPSTIFIDGNGKAIGGVIGPRPWDSAEMHRLIEQLLSQP</sequence>
<dbReference type="SUPFAM" id="SSF52833">
    <property type="entry name" value="Thioredoxin-like"/>
    <property type="match status" value="1"/>
</dbReference>
<dbReference type="InterPro" id="IPR036249">
    <property type="entry name" value="Thioredoxin-like_sf"/>
</dbReference>
<proteinExistence type="predicted"/>
<dbReference type="Proteomes" id="UP000030661">
    <property type="component" value="Unassembled WGS sequence"/>
</dbReference>
<evidence type="ECO:0000259" key="2">
    <source>
        <dbReference type="PROSITE" id="PS51352"/>
    </source>
</evidence>
<feature type="transmembrane region" description="Helical" evidence="1">
    <location>
        <begin position="7"/>
        <end position="28"/>
    </location>
</feature>
<evidence type="ECO:0000313" key="3">
    <source>
        <dbReference type="EMBL" id="GAK59793.1"/>
    </source>
</evidence>
<organism evidence="3">
    <name type="scientific">Vecturithrix granuli</name>
    <dbReference type="NCBI Taxonomy" id="1499967"/>
    <lineage>
        <taxon>Bacteria</taxon>
        <taxon>Candidatus Moduliflexota</taxon>
        <taxon>Candidatus Vecturitrichia</taxon>
        <taxon>Candidatus Vecturitrichales</taxon>
        <taxon>Candidatus Vecturitrichaceae</taxon>
        <taxon>Candidatus Vecturithrix</taxon>
    </lineage>
</organism>
<dbReference type="CDD" id="cd02966">
    <property type="entry name" value="TlpA_like_family"/>
    <property type="match status" value="1"/>
</dbReference>
<dbReference type="InterPro" id="IPR000866">
    <property type="entry name" value="AhpC/TSA"/>
</dbReference>
<dbReference type="EMBL" id="DF820470">
    <property type="protein sequence ID" value="GAK59793.1"/>
    <property type="molecule type" value="Genomic_DNA"/>
</dbReference>
<feature type="domain" description="Thioredoxin" evidence="2">
    <location>
        <begin position="45"/>
        <end position="186"/>
    </location>
</feature>
<protein>
    <submittedName>
        <fullName evidence="3">Alkyl hydroperoxide reductase/ Thiol specific antioxidant/ Mal allergen</fullName>
    </submittedName>
</protein>
<evidence type="ECO:0000313" key="4">
    <source>
        <dbReference type="Proteomes" id="UP000030661"/>
    </source>
</evidence>
<name>A0A081C5D8_VECG1</name>
<dbReference type="GO" id="GO:0016209">
    <property type="term" value="F:antioxidant activity"/>
    <property type="evidence" value="ECO:0007669"/>
    <property type="project" value="InterPro"/>
</dbReference>
<dbReference type="eggNOG" id="COG0526">
    <property type="taxonomic scope" value="Bacteria"/>
</dbReference>
<dbReference type="Gene3D" id="3.40.30.10">
    <property type="entry name" value="Glutaredoxin"/>
    <property type="match status" value="1"/>
</dbReference>
<dbReference type="GO" id="GO:0016491">
    <property type="term" value="F:oxidoreductase activity"/>
    <property type="evidence" value="ECO:0007669"/>
    <property type="project" value="InterPro"/>
</dbReference>
<dbReference type="InterPro" id="IPR013766">
    <property type="entry name" value="Thioredoxin_domain"/>
</dbReference>
<evidence type="ECO:0000256" key="1">
    <source>
        <dbReference type="SAM" id="Phobius"/>
    </source>
</evidence>
<dbReference type="Pfam" id="PF00578">
    <property type="entry name" value="AhpC-TSA"/>
    <property type="match status" value="1"/>
</dbReference>
<dbReference type="AlphaFoldDB" id="A0A081C5D8"/>
<dbReference type="InterPro" id="IPR017937">
    <property type="entry name" value="Thioredoxin_CS"/>
</dbReference>
<keyword evidence="1" id="KW-1133">Transmembrane helix</keyword>
<keyword evidence="1" id="KW-0472">Membrane</keyword>
<dbReference type="PROSITE" id="PS51352">
    <property type="entry name" value="THIOREDOXIN_2"/>
    <property type="match status" value="1"/>
</dbReference>
<dbReference type="PANTHER" id="PTHR42852:SF17">
    <property type="entry name" value="THIOREDOXIN-LIKE PROTEIN HI_1115"/>
    <property type="match status" value="1"/>
</dbReference>
<dbReference type="STRING" id="1499967.U27_06778"/>
<dbReference type="HOGENOM" id="CLU_042529_11_2_0"/>
<dbReference type="PANTHER" id="PTHR42852">
    <property type="entry name" value="THIOL:DISULFIDE INTERCHANGE PROTEIN DSBE"/>
    <property type="match status" value="1"/>
</dbReference>
<reference evidence="3" key="1">
    <citation type="journal article" date="2015" name="PeerJ">
        <title>First genomic representation of candidate bacterial phylum KSB3 points to enhanced environmental sensing as a trigger of wastewater bulking.</title>
        <authorList>
            <person name="Sekiguchi Y."/>
            <person name="Ohashi A."/>
            <person name="Parks D.H."/>
            <person name="Yamauchi T."/>
            <person name="Tyson G.W."/>
            <person name="Hugenholtz P."/>
        </authorList>
    </citation>
    <scope>NUCLEOTIDE SEQUENCE [LARGE SCALE GENOMIC DNA]</scope>
</reference>
<keyword evidence="1" id="KW-0812">Transmembrane</keyword>